<evidence type="ECO:0000259" key="6">
    <source>
        <dbReference type="PROSITE" id="PS51733"/>
    </source>
</evidence>
<evidence type="ECO:0000313" key="8">
    <source>
        <dbReference type="EMBL" id="SHG66736.1"/>
    </source>
</evidence>
<dbReference type="InterPro" id="IPR004143">
    <property type="entry name" value="BPL_LPL_catalytic"/>
</dbReference>
<gene>
    <name evidence="7" type="ORF">GT747_13905</name>
    <name evidence="8" type="ORF">SAMN05444424_2946</name>
</gene>
<reference evidence="8" key="1">
    <citation type="submission" date="2016-11" db="EMBL/GenBank/DDBJ databases">
        <authorList>
            <person name="Varghese N."/>
            <person name="Submissions S."/>
        </authorList>
    </citation>
    <scope>NUCLEOTIDE SEQUENCE</scope>
    <source>
        <strain evidence="8">DSM 4029</strain>
    </source>
</reference>
<dbReference type="EMBL" id="WWVX01000011">
    <property type="protein sequence ID" value="MZL70844.1"/>
    <property type="molecule type" value="Genomic_DNA"/>
</dbReference>
<dbReference type="Proteomes" id="UP000474718">
    <property type="component" value="Unassembled WGS sequence"/>
</dbReference>
<dbReference type="GO" id="GO:0005524">
    <property type="term" value="F:ATP binding"/>
    <property type="evidence" value="ECO:0007669"/>
    <property type="project" value="UniProtKB-KW"/>
</dbReference>
<dbReference type="SUPFAM" id="SSF55681">
    <property type="entry name" value="Class II aaRS and biotin synthetases"/>
    <property type="match status" value="1"/>
</dbReference>
<reference evidence="7 10" key="3">
    <citation type="journal article" date="2019" name="Nat. Med.">
        <title>A library of human gut bacterial isolates paired with longitudinal multiomics data enables mechanistic microbiome research.</title>
        <authorList>
            <person name="Poyet M."/>
            <person name="Groussin M."/>
            <person name="Gibbons S.M."/>
            <person name="Avila-Pacheco J."/>
            <person name="Jiang X."/>
            <person name="Kearney S.M."/>
            <person name="Perrotta A.R."/>
            <person name="Berdy B."/>
            <person name="Zhao S."/>
            <person name="Lieberman T.D."/>
            <person name="Swanson P.K."/>
            <person name="Smith M."/>
            <person name="Roesemann S."/>
            <person name="Alexander J.E."/>
            <person name="Rich S.A."/>
            <person name="Livny J."/>
            <person name="Vlamakis H."/>
            <person name="Clish C."/>
            <person name="Bullock K."/>
            <person name="Deik A."/>
            <person name="Scott J."/>
            <person name="Pierce K.A."/>
            <person name="Xavier R.J."/>
            <person name="Alm E.J."/>
        </authorList>
    </citation>
    <scope>NUCLEOTIDE SEQUENCE [LARGE SCALE GENOMIC DNA]</scope>
    <source>
        <strain evidence="7 10">BIOML-A2</strain>
    </source>
</reference>
<proteinExistence type="predicted"/>
<evidence type="ECO:0000313" key="9">
    <source>
        <dbReference type="Proteomes" id="UP000184089"/>
    </source>
</evidence>
<dbReference type="Gene3D" id="3.30.930.10">
    <property type="entry name" value="Bira Bifunctional Protein, Domain 2"/>
    <property type="match status" value="1"/>
</dbReference>
<dbReference type="Pfam" id="PF02237">
    <property type="entry name" value="BPL_C"/>
    <property type="match status" value="1"/>
</dbReference>
<keyword evidence="3" id="KW-0067">ATP-binding</keyword>
<evidence type="ECO:0000256" key="1">
    <source>
        <dbReference type="ARBA" id="ARBA00022598"/>
    </source>
</evidence>
<sequence length="249" mass="26544">MSRLERAPRVFAELGSTNTHCKAHLADLPDGAAVLALRQTAGRGRRGKSWADTADSGMALSFVLKGIELRQVAALPLCVGLAVSEALEEAAGCRTEIKWPNDLVVWGKKVCGILCEGVVGEETAAVCGVGVNLTQTAEDFARRQLPHGGSLLSECGVRLAPRELAVQVLAHCDRRIEQFFAQGLPSLLPAYRARSATLDRTVRVLWEGREAVGRAVDVGEDGSLLVEIGGRVVPVCSGEASVRGLYGYR</sequence>
<evidence type="ECO:0000313" key="10">
    <source>
        <dbReference type="Proteomes" id="UP000474718"/>
    </source>
</evidence>
<dbReference type="GO" id="GO:0005737">
    <property type="term" value="C:cytoplasm"/>
    <property type="evidence" value="ECO:0007669"/>
    <property type="project" value="TreeGrafter"/>
</dbReference>
<dbReference type="EC" id="6.3.4.15" evidence="5"/>
<evidence type="ECO:0000256" key="2">
    <source>
        <dbReference type="ARBA" id="ARBA00022741"/>
    </source>
</evidence>
<dbReference type="SUPFAM" id="SSF50037">
    <property type="entry name" value="C-terminal domain of transcriptional repressors"/>
    <property type="match status" value="1"/>
</dbReference>
<evidence type="ECO:0000256" key="4">
    <source>
        <dbReference type="ARBA" id="ARBA00023267"/>
    </source>
</evidence>
<keyword evidence="10" id="KW-1185">Reference proteome</keyword>
<dbReference type="PROSITE" id="PS51733">
    <property type="entry name" value="BPL_LPL_CATALYTIC"/>
    <property type="match status" value="1"/>
</dbReference>
<dbReference type="GO" id="GO:0009249">
    <property type="term" value="P:protein lipoylation"/>
    <property type="evidence" value="ECO:0007669"/>
    <property type="project" value="UniProtKB-ARBA"/>
</dbReference>
<dbReference type="PANTHER" id="PTHR12835">
    <property type="entry name" value="BIOTIN PROTEIN LIGASE"/>
    <property type="match status" value="1"/>
</dbReference>
<dbReference type="GO" id="GO:0016740">
    <property type="term" value="F:transferase activity"/>
    <property type="evidence" value="ECO:0007669"/>
    <property type="project" value="UniProtKB-ARBA"/>
</dbReference>
<comment type="caution">
    <text evidence="8">The sequence shown here is derived from an EMBL/GenBank/DDBJ whole genome shotgun (WGS) entry which is preliminary data.</text>
</comment>
<protein>
    <recommendedName>
        <fullName evidence="5">biotin--[biotin carboxyl-carrier protein] ligase</fullName>
        <ecNumber evidence="5">6.3.4.15</ecNumber>
    </recommendedName>
</protein>
<keyword evidence="4" id="KW-0092">Biotin</keyword>
<keyword evidence="2" id="KW-0547">Nucleotide-binding</keyword>
<reference evidence="9" key="2">
    <citation type="submission" date="2016-11" db="EMBL/GenBank/DDBJ databases">
        <authorList>
            <person name="Jaros S."/>
            <person name="Januszkiewicz K."/>
            <person name="Wedrychowicz H."/>
        </authorList>
    </citation>
    <scope>NUCLEOTIDE SEQUENCE [LARGE SCALE GENOMIC DNA]</scope>
    <source>
        <strain evidence="9">DSM 4029</strain>
    </source>
</reference>
<name>A0AAQ1RXA0_9FIRM</name>
<dbReference type="NCBIfam" id="TIGR00121">
    <property type="entry name" value="birA_ligase"/>
    <property type="match status" value="1"/>
</dbReference>
<dbReference type="Proteomes" id="UP000184089">
    <property type="component" value="Unassembled WGS sequence"/>
</dbReference>
<dbReference type="GO" id="GO:0004077">
    <property type="term" value="F:biotin--[biotin carboxyl-carrier protein] ligase activity"/>
    <property type="evidence" value="ECO:0007669"/>
    <property type="project" value="UniProtKB-EC"/>
</dbReference>
<dbReference type="Pfam" id="PF03099">
    <property type="entry name" value="BPL_LplA_LipB"/>
    <property type="match status" value="1"/>
</dbReference>
<evidence type="ECO:0000256" key="3">
    <source>
        <dbReference type="ARBA" id="ARBA00022840"/>
    </source>
</evidence>
<dbReference type="AlphaFoldDB" id="A0AAQ1RXA0"/>
<dbReference type="EMBL" id="FQVY01000007">
    <property type="protein sequence ID" value="SHG66736.1"/>
    <property type="molecule type" value="Genomic_DNA"/>
</dbReference>
<feature type="domain" description="BPL/LPL catalytic" evidence="6">
    <location>
        <begin position="1"/>
        <end position="180"/>
    </location>
</feature>
<keyword evidence="1 8" id="KW-0436">Ligase</keyword>
<dbReference type="PANTHER" id="PTHR12835:SF5">
    <property type="entry name" value="BIOTIN--PROTEIN LIGASE"/>
    <property type="match status" value="1"/>
</dbReference>
<accession>A0AAQ1RXA0</accession>
<evidence type="ECO:0000313" key="7">
    <source>
        <dbReference type="EMBL" id="MZL70844.1"/>
    </source>
</evidence>
<dbReference type="RefSeq" id="WP_021661080.1">
    <property type="nucleotide sequence ID" value="NZ_FQVY01000007.1"/>
</dbReference>
<dbReference type="Gene3D" id="2.30.30.100">
    <property type="match status" value="1"/>
</dbReference>
<evidence type="ECO:0000256" key="5">
    <source>
        <dbReference type="ARBA" id="ARBA00024227"/>
    </source>
</evidence>
<dbReference type="InterPro" id="IPR045864">
    <property type="entry name" value="aa-tRNA-synth_II/BPL/LPL"/>
</dbReference>
<dbReference type="CDD" id="cd16442">
    <property type="entry name" value="BPL"/>
    <property type="match status" value="1"/>
</dbReference>
<dbReference type="InterPro" id="IPR004408">
    <property type="entry name" value="Biotin_CoA_COase_ligase"/>
</dbReference>
<dbReference type="InterPro" id="IPR008988">
    <property type="entry name" value="Transcriptional_repressor_C"/>
</dbReference>
<organism evidence="8 9">
    <name type="scientific">Bittarella massiliensis</name>
    <name type="common">ex Durand et al. 2017</name>
    <dbReference type="NCBI Taxonomy" id="1720313"/>
    <lineage>
        <taxon>Bacteria</taxon>
        <taxon>Bacillati</taxon>
        <taxon>Bacillota</taxon>
        <taxon>Clostridia</taxon>
        <taxon>Eubacteriales</taxon>
        <taxon>Oscillospiraceae</taxon>
        <taxon>Bittarella (ex Durand et al. 2017)</taxon>
    </lineage>
</organism>
<dbReference type="InterPro" id="IPR003142">
    <property type="entry name" value="BPL_C"/>
</dbReference>